<keyword evidence="3" id="KW-1185">Reference proteome</keyword>
<feature type="chain" id="PRO_5040897626" evidence="1">
    <location>
        <begin position="21"/>
        <end position="691"/>
    </location>
</feature>
<dbReference type="AlphaFoldDB" id="A0A9X3HU27"/>
<sequence length="691" mass="76777">MKTKIAVSITLAGLCMNATAEEAASQPYVYGYQGGNQDANWGVIEGLEFDEQVELYPDMLPDYVKDLFTTNNEIKFDIRWTFSSLSSMYPDEWAAYPNKETEKGRQEALYDLRNNVACKPIFAQSAATDFPPSEADGEVANLELESCNQDGSNKNYRMRSYIPTVPGAIYAYEVKYRQVEPVVDDSSDNNMCHYHPYGPYRNYHHSSYSYYSNLLNYFYGLNRHWGSGNWHHPWCRNQSDANTTSVDGVLTGRIDFAGYGRNFYHLHKDGITVTAKGFVWPGSAHLGWAFVNRSYSGLGVRSHVSNGFALSNEVDYRFAYRQGVSEALTFDLKDNISYSAEIEFKHFYAYEKEAGVAEFYKNGIKVSTQTFASDSANGSYTKRFETIDSGFDKIVLKAAGNGNSYRQADNSDFTVKAITFADTSEESPSLFVNIGGELNYLSTEVEPNEELEQGFKTETLFITASKFHTTLTIQKEGPDGSNPVLLRSVNVSEFANNPRQAQCEEIYPHKGDAQAMCLLGDKEPEQLGCDLTQSVMVWKQGESDTGHADPNTSIESNILSESLHLSLGQSGNVVLRLREQGFISTCPVFGKTLSLNEVAPTAYNEVGMVKVKLQHCTNQELNSGFTLLTNDLDNGSKTFKSAQSFSFSFGEGFENCAVSVIKVEDALGIYGSGAVNPYDGDGVDINSLKLQ</sequence>
<feature type="signal peptide" evidence="1">
    <location>
        <begin position="1"/>
        <end position="20"/>
    </location>
</feature>
<evidence type="ECO:0000256" key="1">
    <source>
        <dbReference type="SAM" id="SignalP"/>
    </source>
</evidence>
<gene>
    <name evidence="2" type="ORF">MD483_20415</name>
</gene>
<protein>
    <submittedName>
        <fullName evidence="2">Uncharacterized protein</fullName>
    </submittedName>
</protein>
<name>A0A9X3HU27_9VIBR</name>
<reference evidence="2" key="1">
    <citation type="submission" date="2022-02" db="EMBL/GenBank/DDBJ databases">
        <title>Vibrio sp. nov., a new bacterium isolated from Bohai sea, China.</title>
        <authorList>
            <person name="Yuan Y."/>
        </authorList>
    </citation>
    <scope>NUCLEOTIDE SEQUENCE</scope>
    <source>
        <strain evidence="2">DBSS07</strain>
    </source>
</reference>
<keyword evidence="1" id="KW-0732">Signal</keyword>
<comment type="caution">
    <text evidence="2">The sequence shown here is derived from an EMBL/GenBank/DDBJ whole genome shotgun (WGS) entry which is preliminary data.</text>
</comment>
<accession>A0A9X3HU27</accession>
<evidence type="ECO:0000313" key="2">
    <source>
        <dbReference type="EMBL" id="MCW8336178.1"/>
    </source>
</evidence>
<proteinExistence type="predicted"/>
<dbReference type="RefSeq" id="WP_265689237.1">
    <property type="nucleotide sequence ID" value="NZ_JAKRRX010000189.1"/>
</dbReference>
<evidence type="ECO:0000313" key="3">
    <source>
        <dbReference type="Proteomes" id="UP001155586"/>
    </source>
</evidence>
<organism evidence="2 3">
    <name type="scientific">Vibrio paucivorans</name>
    <dbReference type="NCBI Taxonomy" id="2829489"/>
    <lineage>
        <taxon>Bacteria</taxon>
        <taxon>Pseudomonadati</taxon>
        <taxon>Pseudomonadota</taxon>
        <taxon>Gammaproteobacteria</taxon>
        <taxon>Vibrionales</taxon>
        <taxon>Vibrionaceae</taxon>
        <taxon>Vibrio</taxon>
    </lineage>
</organism>
<dbReference type="EMBL" id="JAKRRX010000189">
    <property type="protein sequence ID" value="MCW8336178.1"/>
    <property type="molecule type" value="Genomic_DNA"/>
</dbReference>
<dbReference type="Proteomes" id="UP001155586">
    <property type="component" value="Unassembled WGS sequence"/>
</dbReference>